<keyword evidence="2" id="KW-1185">Reference proteome</keyword>
<reference evidence="1" key="1">
    <citation type="submission" date="2021-03" db="EMBL/GenBank/DDBJ databases">
        <title>Draft genome sequence of rust myrtle Austropuccinia psidii MF-1, a brazilian biotype.</title>
        <authorList>
            <person name="Quecine M.C."/>
            <person name="Pachon D.M.R."/>
            <person name="Bonatelli M.L."/>
            <person name="Correr F.H."/>
            <person name="Franceschini L.M."/>
            <person name="Leite T.F."/>
            <person name="Margarido G.R.A."/>
            <person name="Almeida C.A."/>
            <person name="Ferrarezi J.A."/>
            <person name="Labate C.A."/>
        </authorList>
    </citation>
    <scope>NUCLEOTIDE SEQUENCE</scope>
    <source>
        <strain evidence="1">MF-1</strain>
    </source>
</reference>
<organism evidence="1 2">
    <name type="scientific">Austropuccinia psidii MF-1</name>
    <dbReference type="NCBI Taxonomy" id="1389203"/>
    <lineage>
        <taxon>Eukaryota</taxon>
        <taxon>Fungi</taxon>
        <taxon>Dikarya</taxon>
        <taxon>Basidiomycota</taxon>
        <taxon>Pucciniomycotina</taxon>
        <taxon>Pucciniomycetes</taxon>
        <taxon>Pucciniales</taxon>
        <taxon>Sphaerophragmiaceae</taxon>
        <taxon>Austropuccinia</taxon>
    </lineage>
</organism>
<proteinExistence type="predicted"/>
<name>A0A9Q3BAI2_9BASI</name>
<evidence type="ECO:0000313" key="2">
    <source>
        <dbReference type="Proteomes" id="UP000765509"/>
    </source>
</evidence>
<dbReference type="AlphaFoldDB" id="A0A9Q3BAI2"/>
<dbReference type="Proteomes" id="UP000765509">
    <property type="component" value="Unassembled WGS sequence"/>
</dbReference>
<protein>
    <submittedName>
        <fullName evidence="1">Uncharacterized protein</fullName>
    </submittedName>
</protein>
<comment type="caution">
    <text evidence="1">The sequence shown here is derived from an EMBL/GenBank/DDBJ whole genome shotgun (WGS) entry which is preliminary data.</text>
</comment>
<accession>A0A9Q3BAI2</accession>
<evidence type="ECO:0000313" key="1">
    <source>
        <dbReference type="EMBL" id="MBW0461475.1"/>
    </source>
</evidence>
<gene>
    <name evidence="1" type="ORF">O181_001190</name>
</gene>
<sequence length="163" mass="18626">MLSKHEICDDVAFEGGLFISNKYPREVGTESHLPDLKNSTELFKKYQLALELSDNKIYLGNEGAVQILKSIISNNEKLEHSLDSGIHSTLIKVHLLLSNCYIKMNHLDKAQDIIDRVWKKGSPLTITYTHTLFGNLSDVYSLLQEKLCNSIQLKSLYKFYVSY</sequence>
<dbReference type="EMBL" id="AVOT02000164">
    <property type="protein sequence ID" value="MBW0461475.1"/>
    <property type="molecule type" value="Genomic_DNA"/>
</dbReference>